<dbReference type="RefSeq" id="WP_047261490.1">
    <property type="nucleotide sequence ID" value="NZ_CP011542.1"/>
</dbReference>
<protein>
    <submittedName>
        <fullName evidence="1">Phage major capsid protein E</fullName>
    </submittedName>
</protein>
<name>A0A0G3GXI8_9CORY</name>
<dbReference type="Proteomes" id="UP000035199">
    <property type="component" value="Plasmid phiCmus45274"/>
</dbReference>
<sequence length="346" mass="38256">MRLWTDLVSPYELTMVARKTVEQDTKNVKSLARFFPAELHEGMKYDLKKYRTGSGGAAMFRAYDAETSIGRSQGGTQTTVKLPALGRKTHVSEYDELVANAYGGDNSRLKDIIGREAMANARAVAERMELARGELLATGKLTIDEDGFKAVVDFGRDSRLSVEAGTKWDSTDSAKAFTDLEALRNAYEDVNGFRCGTMLVSRKVMGLLQRSDEIRRMFPNTQGLVSRADIQALFDSHDLPRIEVFDSRIEDENGNFVRVIDEKTVVFLPDADEGRLGTQVGRTVWGRTLEASDTRYKVLGSELAAPGVVAGAYKNEDPQSTWVRSAAIGMPMFDDANWAATLKVLA</sequence>
<keyword evidence="3" id="KW-1185">Reference proteome</keyword>
<evidence type="ECO:0000313" key="1">
    <source>
        <dbReference type="EMBL" id="AKK05235.1"/>
    </source>
</evidence>
<evidence type="ECO:0000313" key="3">
    <source>
        <dbReference type="Proteomes" id="UP000035199"/>
    </source>
</evidence>
<dbReference type="EMBL" id="CP011544">
    <property type="protein sequence ID" value="AKK07439.1"/>
    <property type="molecule type" value="Genomic_DNA"/>
</dbReference>
<accession>A0A0G3GXI8</accession>
<gene>
    <name evidence="1" type="ORF">CMUST_04465</name>
    <name evidence="2" type="ORF">CMUST_15755</name>
</gene>
<dbReference type="Gene3D" id="3.90.1690.10">
    <property type="entry name" value="phage-related protein like domain"/>
    <property type="match status" value="1"/>
</dbReference>
<proteinExistence type="predicted"/>
<reference evidence="1 3" key="1">
    <citation type="journal article" date="2015" name="Genome Announc.">
        <title>Complete Genome Sequence of the Type Strain Corynebacterium mustelae DSM 45274, Isolated from Various Tissues of a Male Ferret with Lethal Sepsis.</title>
        <authorList>
            <person name="Ruckert C."/>
            <person name="Eimer J."/>
            <person name="Winkler A."/>
            <person name="Tauch A."/>
        </authorList>
    </citation>
    <scope>NUCLEOTIDE SEQUENCE [LARGE SCALE GENOMIC DNA]</scope>
    <source>
        <strain evidence="1 3">DSM 45274</strain>
        <plasmid evidence="2">phiCmus45274</plasmid>
        <plasmid evidence="3">Plasmid phiCmus45274</plasmid>
    </source>
</reference>
<dbReference type="AlphaFoldDB" id="A0A0G3GXI8"/>
<dbReference type="Pfam" id="PF03864">
    <property type="entry name" value="Phage_cap_E"/>
    <property type="match status" value="1"/>
</dbReference>
<geneLocation type="plasmid" evidence="2 3">
    <name>phiCmus45274</name>
</geneLocation>
<keyword evidence="2" id="KW-0614">Plasmid</keyword>
<dbReference type="KEGG" id="cmv:CMUST_04465"/>
<reference evidence="3" key="2">
    <citation type="submission" date="2015-05" db="EMBL/GenBank/DDBJ databases">
        <title>Complete genome sequence of Corynebacterium mustelae DSM 45274, isolated from various tissues of a male ferret with lethal sepsis.</title>
        <authorList>
            <person name="Ruckert C."/>
            <person name="Albersmeier A."/>
            <person name="Winkler A."/>
            <person name="Tauch A."/>
        </authorList>
    </citation>
    <scope>NUCLEOTIDE SEQUENCE [LARGE SCALE GENOMIC DNA]</scope>
    <source>
        <strain evidence="3">DSM 45274</strain>
        <plasmid evidence="3">Plasmid phiCmus45274</plasmid>
    </source>
</reference>
<dbReference type="Proteomes" id="UP000035199">
    <property type="component" value="Chromosome"/>
</dbReference>
<dbReference type="OrthoDB" id="3196427at2"/>
<dbReference type="PATRIC" id="fig|571915.4.peg.3380"/>
<dbReference type="InterPro" id="IPR005564">
    <property type="entry name" value="Major_capsid_GpE"/>
</dbReference>
<evidence type="ECO:0000313" key="2">
    <source>
        <dbReference type="EMBL" id="AKK07439.1"/>
    </source>
</evidence>
<dbReference type="KEGG" id="cmv:CMUST_15755"/>
<dbReference type="STRING" id="571915.CMUST_04465"/>
<dbReference type="EMBL" id="CP011542">
    <property type="protein sequence ID" value="AKK05235.1"/>
    <property type="molecule type" value="Genomic_DNA"/>
</dbReference>
<dbReference type="InterPro" id="IPR053738">
    <property type="entry name" value="Lambda_capsid_assembly"/>
</dbReference>
<organism evidence="1 3">
    <name type="scientific">Corynebacterium mustelae</name>
    <dbReference type="NCBI Taxonomy" id="571915"/>
    <lineage>
        <taxon>Bacteria</taxon>
        <taxon>Bacillati</taxon>
        <taxon>Actinomycetota</taxon>
        <taxon>Actinomycetes</taxon>
        <taxon>Mycobacteriales</taxon>
        <taxon>Corynebacteriaceae</taxon>
        <taxon>Corynebacterium</taxon>
    </lineage>
</organism>